<protein>
    <submittedName>
        <fullName evidence="3">Uncharacterized protein</fullName>
    </submittedName>
</protein>
<evidence type="ECO:0000256" key="1">
    <source>
        <dbReference type="SAM" id="Phobius"/>
    </source>
</evidence>
<evidence type="ECO:0000313" key="2">
    <source>
        <dbReference type="EMBL" id="KAF0650971.1"/>
    </source>
</evidence>
<dbReference type="Proteomes" id="UP000194318">
    <property type="component" value="Unassembled WGS sequence"/>
</dbReference>
<dbReference type="EMBL" id="ASYR01000006">
    <property type="protein sequence ID" value="KAF0650971.1"/>
    <property type="molecule type" value="Genomic_DNA"/>
</dbReference>
<dbReference type="GeneID" id="91404445"/>
<feature type="transmembrane region" description="Helical" evidence="1">
    <location>
        <begin position="22"/>
        <end position="44"/>
    </location>
</feature>
<keyword evidence="1" id="KW-0812">Transmembrane</keyword>
<dbReference type="AlphaFoldDB" id="A0A1Y2NQS7"/>
<keyword evidence="1" id="KW-0472">Membrane</keyword>
<accession>A0A1Y2NQS7</accession>
<feature type="transmembrane region" description="Helical" evidence="1">
    <location>
        <begin position="77"/>
        <end position="96"/>
    </location>
</feature>
<organism evidence="3 4">
    <name type="scientific">Streptomyces fradiae ATCC 10745 = DSM 40063</name>
    <dbReference type="NCBI Taxonomy" id="1319510"/>
    <lineage>
        <taxon>Bacteria</taxon>
        <taxon>Bacillati</taxon>
        <taxon>Actinomycetota</taxon>
        <taxon>Actinomycetes</taxon>
        <taxon>Kitasatosporales</taxon>
        <taxon>Streptomycetaceae</taxon>
        <taxon>Streptomyces</taxon>
    </lineage>
</organism>
<reference evidence="2 5" key="1">
    <citation type="submission" date="2013-05" db="EMBL/GenBank/DDBJ databases">
        <title>Genome Sequence of Streptomyces fradiae.</title>
        <authorList>
            <person name="Kirby R."/>
        </authorList>
    </citation>
    <scope>NUCLEOTIDE SEQUENCE [LARGE SCALE GENOMIC DNA]</scope>
    <source>
        <strain evidence="2 5">ATCC 10745</strain>
    </source>
</reference>
<evidence type="ECO:0000313" key="5">
    <source>
        <dbReference type="Proteomes" id="UP000731519"/>
    </source>
</evidence>
<evidence type="ECO:0000313" key="4">
    <source>
        <dbReference type="Proteomes" id="UP000194318"/>
    </source>
</evidence>
<comment type="caution">
    <text evidence="3">The sequence shown here is derived from an EMBL/GenBank/DDBJ whole genome shotgun (WGS) entry which is preliminary data.</text>
</comment>
<evidence type="ECO:0000313" key="3">
    <source>
        <dbReference type="EMBL" id="OSY49806.1"/>
    </source>
</evidence>
<reference evidence="3 4" key="2">
    <citation type="submission" date="2016-09" db="EMBL/GenBank/DDBJ databases">
        <title>Streptomyces fradiae DSM40063, a candidate organism with high potential of specific P450 cytochromes.</title>
        <authorList>
            <person name="Grumaz C."/>
            <person name="Vainshtein Y."/>
            <person name="Kirstahler P."/>
            <person name="Sohn K."/>
        </authorList>
    </citation>
    <scope>NUCLEOTIDE SEQUENCE [LARGE SCALE GENOMIC DNA]</scope>
    <source>
        <strain evidence="3 4">DSM 40063</strain>
    </source>
</reference>
<dbReference type="Proteomes" id="UP000731519">
    <property type="component" value="Unassembled WGS sequence"/>
</dbReference>
<dbReference type="RefSeq" id="WP_031135561.1">
    <property type="nucleotide sequence ID" value="NZ_ASYR01000006.1"/>
</dbReference>
<keyword evidence="1" id="KW-1133">Transmembrane helix</keyword>
<feature type="transmembrane region" description="Helical" evidence="1">
    <location>
        <begin position="51"/>
        <end position="71"/>
    </location>
</feature>
<keyword evidence="5" id="KW-1185">Reference proteome</keyword>
<dbReference type="EMBL" id="MIFZ01000306">
    <property type="protein sequence ID" value="OSY49806.1"/>
    <property type="molecule type" value="Genomic_DNA"/>
</dbReference>
<name>A0A1Y2NQS7_STRFR</name>
<proteinExistence type="predicted"/>
<gene>
    <name evidence="3" type="ORF">BG846_04549</name>
    <name evidence="2" type="ORF">K701_06215</name>
</gene>
<sequence>MSNPYINAPIRARMYTTTLHKVIWVVVVVVSAGLLAPPLFFIAAKKRVVSMAVPAVYAAVIYGSAILGSVLGNPKNWTGGVLAITMITAAVHAAILDTDWKPGR</sequence>